<comment type="caution">
    <text evidence="2">The sequence shown here is derived from an EMBL/GenBank/DDBJ whole genome shotgun (WGS) entry which is preliminary data.</text>
</comment>
<sequence>MVFNLPLFIPFLIIPVLNILIAYGVTAIGWMNRVVVMVPWTTPPIMNAYLATGGDWRAAVVHTLIIVMDVLIYLPFMKIADHIFNQSAKEETI</sequence>
<feature type="transmembrane region" description="Helical" evidence="1">
    <location>
        <begin position="7"/>
        <end position="31"/>
    </location>
</feature>
<protein>
    <submittedName>
        <fullName evidence="2">PTS sugar transporter subunit IIC</fullName>
    </submittedName>
</protein>
<keyword evidence="1" id="KW-0472">Membrane</keyword>
<keyword evidence="2" id="KW-0762">Sugar transport</keyword>
<feature type="transmembrane region" description="Helical" evidence="1">
    <location>
        <begin position="56"/>
        <end position="76"/>
    </location>
</feature>
<dbReference type="PANTHER" id="PTHR33989">
    <property type="match status" value="1"/>
</dbReference>
<reference evidence="3" key="1">
    <citation type="journal article" date="2019" name="Int. J. Syst. Evol. Microbiol.">
        <title>The Global Catalogue of Microorganisms (GCM) 10K type strain sequencing project: providing services to taxonomists for standard genome sequencing and annotation.</title>
        <authorList>
            <consortium name="The Broad Institute Genomics Platform"/>
            <consortium name="The Broad Institute Genome Sequencing Center for Infectious Disease"/>
            <person name="Wu L."/>
            <person name="Ma J."/>
        </authorList>
    </citation>
    <scope>NUCLEOTIDE SEQUENCE [LARGE SCALE GENOMIC DNA]</scope>
    <source>
        <strain evidence="3">CCM 8912</strain>
    </source>
</reference>
<evidence type="ECO:0000313" key="2">
    <source>
        <dbReference type="EMBL" id="MFD1441705.1"/>
    </source>
</evidence>
<keyword evidence="2" id="KW-0813">Transport</keyword>
<dbReference type="Proteomes" id="UP001597212">
    <property type="component" value="Unassembled WGS sequence"/>
</dbReference>
<dbReference type="RefSeq" id="WP_164506189.1">
    <property type="nucleotide sequence ID" value="NZ_JBHTOK010000073.1"/>
</dbReference>
<evidence type="ECO:0000256" key="1">
    <source>
        <dbReference type="SAM" id="Phobius"/>
    </source>
</evidence>
<proteinExistence type="predicted"/>
<evidence type="ECO:0000313" key="3">
    <source>
        <dbReference type="Proteomes" id="UP001597212"/>
    </source>
</evidence>
<dbReference type="PANTHER" id="PTHR33989:SF10">
    <property type="entry name" value="PERMEASE IIC COMPONENT"/>
    <property type="match status" value="1"/>
</dbReference>
<name>A0ABW4CYZ2_9LACO</name>
<keyword evidence="1" id="KW-0812">Transmembrane</keyword>
<gene>
    <name evidence="2" type="ORF">ACFQ5K_09995</name>
</gene>
<accession>A0ABW4CYZ2</accession>
<dbReference type="InterPro" id="IPR051088">
    <property type="entry name" value="PTS_Sugar-EIIC/EIIB"/>
</dbReference>
<organism evidence="2 3">
    <name type="scientific">Lacticaseibacillus hegangensis</name>
    <dbReference type="NCBI Taxonomy" id="2486010"/>
    <lineage>
        <taxon>Bacteria</taxon>
        <taxon>Bacillati</taxon>
        <taxon>Bacillota</taxon>
        <taxon>Bacilli</taxon>
        <taxon>Lactobacillales</taxon>
        <taxon>Lactobacillaceae</taxon>
        <taxon>Lacticaseibacillus</taxon>
    </lineage>
</organism>
<dbReference type="EMBL" id="JBHTOK010000073">
    <property type="protein sequence ID" value="MFD1441705.1"/>
    <property type="molecule type" value="Genomic_DNA"/>
</dbReference>
<keyword evidence="1" id="KW-1133">Transmembrane helix</keyword>
<keyword evidence="3" id="KW-1185">Reference proteome</keyword>